<feature type="compositionally biased region" description="Basic and acidic residues" evidence="1">
    <location>
        <begin position="245"/>
        <end position="257"/>
    </location>
</feature>
<reference evidence="3" key="1">
    <citation type="journal article" date="2023" name="bioRxiv">
        <title>Improved chromosome-level genome assembly for marigold (Tagetes erecta).</title>
        <authorList>
            <person name="Jiang F."/>
            <person name="Yuan L."/>
            <person name="Wang S."/>
            <person name="Wang H."/>
            <person name="Xu D."/>
            <person name="Wang A."/>
            <person name="Fan W."/>
        </authorList>
    </citation>
    <scope>NUCLEOTIDE SEQUENCE</scope>
    <source>
        <strain evidence="3">WSJ</strain>
        <tissue evidence="3">Leaf</tissue>
    </source>
</reference>
<protein>
    <submittedName>
        <fullName evidence="3">Uncharacterized protein</fullName>
    </submittedName>
</protein>
<dbReference type="EMBL" id="JAUHHV010000007">
    <property type="protein sequence ID" value="KAK1417210.1"/>
    <property type="molecule type" value="Genomic_DNA"/>
</dbReference>
<dbReference type="PANTHER" id="PTHR31549:SF180">
    <property type="match status" value="1"/>
</dbReference>
<keyword evidence="4" id="KW-1185">Reference proteome</keyword>
<feature type="transmembrane region" description="Helical" evidence="2">
    <location>
        <begin position="475"/>
        <end position="498"/>
    </location>
</feature>
<gene>
    <name evidence="3" type="ORF">QVD17_26334</name>
</gene>
<organism evidence="3 4">
    <name type="scientific">Tagetes erecta</name>
    <name type="common">African marigold</name>
    <dbReference type="NCBI Taxonomy" id="13708"/>
    <lineage>
        <taxon>Eukaryota</taxon>
        <taxon>Viridiplantae</taxon>
        <taxon>Streptophyta</taxon>
        <taxon>Embryophyta</taxon>
        <taxon>Tracheophyta</taxon>
        <taxon>Spermatophyta</taxon>
        <taxon>Magnoliopsida</taxon>
        <taxon>eudicotyledons</taxon>
        <taxon>Gunneridae</taxon>
        <taxon>Pentapetalae</taxon>
        <taxon>asterids</taxon>
        <taxon>campanulids</taxon>
        <taxon>Asterales</taxon>
        <taxon>Asteraceae</taxon>
        <taxon>Asteroideae</taxon>
        <taxon>Heliantheae alliance</taxon>
        <taxon>Tageteae</taxon>
        <taxon>Tagetes</taxon>
    </lineage>
</organism>
<dbReference type="Pfam" id="PF03140">
    <property type="entry name" value="DUF247"/>
    <property type="match status" value="1"/>
</dbReference>
<evidence type="ECO:0000313" key="4">
    <source>
        <dbReference type="Proteomes" id="UP001229421"/>
    </source>
</evidence>
<name>A0AAD8NIH1_TARER</name>
<dbReference type="AlphaFoldDB" id="A0AAD8NIH1"/>
<comment type="caution">
    <text evidence="3">The sequence shown here is derived from an EMBL/GenBank/DDBJ whole genome shotgun (WGS) entry which is preliminary data.</text>
</comment>
<keyword evidence="2" id="KW-0472">Membrane</keyword>
<evidence type="ECO:0000256" key="1">
    <source>
        <dbReference type="SAM" id="MobiDB-lite"/>
    </source>
</evidence>
<evidence type="ECO:0000313" key="3">
    <source>
        <dbReference type="EMBL" id="KAK1417210.1"/>
    </source>
</evidence>
<dbReference type="InterPro" id="IPR004158">
    <property type="entry name" value="DUF247_pln"/>
</dbReference>
<evidence type="ECO:0000256" key="2">
    <source>
        <dbReference type="SAM" id="Phobius"/>
    </source>
</evidence>
<dbReference type="Proteomes" id="UP001229421">
    <property type="component" value="Unassembled WGS sequence"/>
</dbReference>
<proteinExistence type="predicted"/>
<keyword evidence="2" id="KW-0812">Transmembrane</keyword>
<sequence>MIITTFFSSPSKEQRWVDQISTKFKREVPIDISTENPICVFNIPKSVTIFKPEAYLPQVIALGPYHHMVPHLYHMERYKISCAKSFFNRGEGNIKFREVLINKLKELDPFVRGSYHSYLDFDDDTLSWIMAIDGLFLVNLLQKYTVNLENKKLVLDAIVSRDLMLLENQIPFVVLKEIYRTMKTDSSEIDDVESELLFMMGRFCRANSPLELSSSSYDETSHLHLLDLMYHLMVNINGFQGTADRSGEENSESRNGSEEMEDGEVDMDSACDNIGELTKIAMKFGIGRKILKPVQFIQDIPWDKILNILGIKVVKNDAKYEGPVVEEINIPSVCSLHYYAGITFKPTSAGITGIKFVEQEATLYLPEMTLDANSETILRNLVAYETTMNYSSSSPSFAQFVDLVSGIIDTAEDARLLKEKGIIKGELSNDGIAEVFNGMNKTTRSSGNKTVVKINMYYKKRVVVRMFMFMKKGWLSLWKVIGHVLTAVLLMLLVLYLFCDFYGCPKLFGGSS</sequence>
<keyword evidence="2" id="KW-1133">Transmembrane helix</keyword>
<dbReference type="PANTHER" id="PTHR31549">
    <property type="entry name" value="PROTEIN, PUTATIVE (DUF247)-RELATED-RELATED"/>
    <property type="match status" value="1"/>
</dbReference>
<feature type="region of interest" description="Disordered" evidence="1">
    <location>
        <begin position="241"/>
        <end position="266"/>
    </location>
</feature>
<accession>A0AAD8NIH1</accession>